<feature type="transmembrane region" description="Helical" evidence="1">
    <location>
        <begin position="138"/>
        <end position="159"/>
    </location>
</feature>
<name>A0A167Q9N4_PHYB8</name>
<accession>A0A167Q9N4</accession>
<dbReference type="RefSeq" id="XP_018297367.1">
    <property type="nucleotide sequence ID" value="XM_018434611.1"/>
</dbReference>
<proteinExistence type="predicted"/>
<evidence type="ECO:0000313" key="2">
    <source>
        <dbReference type="EMBL" id="OAD79327.1"/>
    </source>
</evidence>
<dbReference type="InParanoid" id="A0A167Q9N4"/>
<dbReference type="AlphaFoldDB" id="A0A167Q9N4"/>
<dbReference type="Proteomes" id="UP000077315">
    <property type="component" value="Unassembled WGS sequence"/>
</dbReference>
<keyword evidence="1" id="KW-0472">Membrane</keyword>
<keyword evidence="3" id="KW-1185">Reference proteome</keyword>
<gene>
    <name evidence="2" type="ORF">PHYBLDRAFT_162402</name>
</gene>
<keyword evidence="1" id="KW-0812">Transmembrane</keyword>
<evidence type="ECO:0000256" key="1">
    <source>
        <dbReference type="SAM" id="Phobius"/>
    </source>
</evidence>
<protein>
    <submittedName>
        <fullName evidence="2">Uncharacterized protein</fullName>
    </submittedName>
</protein>
<organism evidence="2 3">
    <name type="scientific">Phycomyces blakesleeanus (strain ATCC 8743b / DSM 1359 / FGSC 10004 / NBRC 33097 / NRRL 1555)</name>
    <dbReference type="NCBI Taxonomy" id="763407"/>
    <lineage>
        <taxon>Eukaryota</taxon>
        <taxon>Fungi</taxon>
        <taxon>Fungi incertae sedis</taxon>
        <taxon>Mucoromycota</taxon>
        <taxon>Mucoromycotina</taxon>
        <taxon>Mucoromycetes</taxon>
        <taxon>Mucorales</taxon>
        <taxon>Phycomycetaceae</taxon>
        <taxon>Phycomyces</taxon>
    </lineage>
</organism>
<sequence>MTQGEAYSGHREDMQNVISSLNGLNFSFNEFRSACVNFGNNTTSASIIVPTENGSIGQDCPRPAVPKPTAKKAPKYNMCREDMSFLCFNGALQHWSSTSKTLLMSQKKIRFLVFSNIRAKLESLLTESIKLIFRLRLIGVYIFLYRLQLPFLISLSSLLRLNLVE</sequence>
<dbReference type="EMBL" id="KV440972">
    <property type="protein sequence ID" value="OAD79327.1"/>
    <property type="molecule type" value="Genomic_DNA"/>
</dbReference>
<dbReference type="VEuPathDB" id="FungiDB:PHYBLDRAFT_162402"/>
<keyword evidence="1" id="KW-1133">Transmembrane helix</keyword>
<dbReference type="GeneID" id="28995517"/>
<reference evidence="3" key="1">
    <citation type="submission" date="2015-06" db="EMBL/GenBank/DDBJ databases">
        <title>Expansion of signal transduction pathways in fungi by whole-genome duplication.</title>
        <authorList>
            <consortium name="DOE Joint Genome Institute"/>
            <person name="Corrochano L.M."/>
            <person name="Kuo A."/>
            <person name="Marcet-Houben M."/>
            <person name="Polaino S."/>
            <person name="Salamov A."/>
            <person name="Villalobos J.M."/>
            <person name="Alvarez M.I."/>
            <person name="Avalos J."/>
            <person name="Benito E.P."/>
            <person name="Benoit I."/>
            <person name="Burger G."/>
            <person name="Camino L.P."/>
            <person name="Canovas D."/>
            <person name="Cerda-Olmedo E."/>
            <person name="Cheng J.-F."/>
            <person name="Dominguez A."/>
            <person name="Elias M."/>
            <person name="Eslava A.P."/>
            <person name="Glaser F."/>
            <person name="Grimwood J."/>
            <person name="Gutierrez G."/>
            <person name="Heitman J."/>
            <person name="Henrissat B."/>
            <person name="Iturriaga E.A."/>
            <person name="Lang B.F."/>
            <person name="Lavin J.L."/>
            <person name="Lee S."/>
            <person name="Li W."/>
            <person name="Lindquist E."/>
            <person name="Lopez-Garcia S."/>
            <person name="Luque E.M."/>
            <person name="Marcos A.T."/>
            <person name="Martin J."/>
            <person name="McCluskey K."/>
            <person name="Medina H.R."/>
            <person name="Miralles-Duran A."/>
            <person name="Miyazaki A."/>
            <person name="Munoz-Torres E."/>
            <person name="Oguiza J.A."/>
            <person name="Ohm R."/>
            <person name="Olmedo M."/>
            <person name="Orejas M."/>
            <person name="Ortiz-Castellanos L."/>
            <person name="Pisabarro A.G."/>
            <person name="Rodriguez-Romero J."/>
            <person name="Ruiz-Herrera J."/>
            <person name="Ruiz-Vazquez R."/>
            <person name="Sanz C."/>
            <person name="Schackwitz W."/>
            <person name="Schmutz J."/>
            <person name="Shahriari M."/>
            <person name="Shelest E."/>
            <person name="Silva-Franco F."/>
            <person name="Soanes D."/>
            <person name="Syed K."/>
            <person name="Tagua V.G."/>
            <person name="Talbot N.J."/>
            <person name="Thon M."/>
            <person name="De vries R.P."/>
            <person name="Wiebenga A."/>
            <person name="Yadav J.S."/>
            <person name="Braun E.L."/>
            <person name="Baker S."/>
            <person name="Garre V."/>
            <person name="Horwitz B."/>
            <person name="Torres-Martinez S."/>
            <person name="Idnurm A."/>
            <person name="Herrera-Estrella A."/>
            <person name="Gabaldon T."/>
            <person name="Grigoriev I.V."/>
        </authorList>
    </citation>
    <scope>NUCLEOTIDE SEQUENCE [LARGE SCALE GENOMIC DNA]</scope>
    <source>
        <strain evidence="3">NRRL 1555(-)</strain>
    </source>
</reference>
<evidence type="ECO:0000313" key="3">
    <source>
        <dbReference type="Proteomes" id="UP000077315"/>
    </source>
</evidence>